<dbReference type="SUPFAM" id="SSF55961">
    <property type="entry name" value="Bet v1-like"/>
    <property type="match status" value="1"/>
</dbReference>
<accession>A0A919S4J8</accession>
<dbReference type="InterPro" id="IPR023393">
    <property type="entry name" value="START-like_dom_sf"/>
</dbReference>
<organism evidence="1 2">
    <name type="scientific">Actinoplanes auranticolor</name>
    <dbReference type="NCBI Taxonomy" id="47988"/>
    <lineage>
        <taxon>Bacteria</taxon>
        <taxon>Bacillati</taxon>
        <taxon>Actinomycetota</taxon>
        <taxon>Actinomycetes</taxon>
        <taxon>Micromonosporales</taxon>
        <taxon>Micromonosporaceae</taxon>
        <taxon>Actinoplanes</taxon>
    </lineage>
</organism>
<dbReference type="RefSeq" id="WP_212987098.1">
    <property type="nucleotide sequence ID" value="NZ_BAABEA010000007.1"/>
</dbReference>
<dbReference type="Gene3D" id="3.30.530.20">
    <property type="match status" value="1"/>
</dbReference>
<comment type="caution">
    <text evidence="1">The sequence shown here is derived from an EMBL/GenBank/DDBJ whole genome shotgun (WGS) entry which is preliminary data.</text>
</comment>
<name>A0A919S4J8_9ACTN</name>
<proteinExistence type="predicted"/>
<evidence type="ECO:0000313" key="2">
    <source>
        <dbReference type="Proteomes" id="UP000681340"/>
    </source>
</evidence>
<sequence>MNLIIKGLTGAALLAAVAYGPAARRWYLTFGATPEEVDAAMPGDELLAGAELVSTRAVTIDAPPAAVWPWLVQMGSNRGGAYTYDWIENLFGLEMHSAERILPQFQQLAVGDVLPLGADGPGMRVEICDRPRTLAFRSADGTWVWIFGLYPHRGGTRLVSRNRIAVPKASPGRRLVSRMVLEPGSLIMERKMLNGIRDRAESYLPEPELVPA</sequence>
<evidence type="ECO:0000313" key="1">
    <source>
        <dbReference type="EMBL" id="GIM64337.1"/>
    </source>
</evidence>
<evidence type="ECO:0008006" key="3">
    <source>
        <dbReference type="Google" id="ProtNLM"/>
    </source>
</evidence>
<keyword evidence="2" id="KW-1185">Reference proteome</keyword>
<gene>
    <name evidence="1" type="ORF">Aau02nite_09740</name>
</gene>
<dbReference type="EMBL" id="BOQL01000010">
    <property type="protein sequence ID" value="GIM64337.1"/>
    <property type="molecule type" value="Genomic_DNA"/>
</dbReference>
<protein>
    <recommendedName>
        <fullName evidence="3">SRPBCC family protein</fullName>
    </recommendedName>
</protein>
<dbReference type="AlphaFoldDB" id="A0A919S4J8"/>
<reference evidence="1" key="1">
    <citation type="submission" date="2021-03" db="EMBL/GenBank/DDBJ databases">
        <title>Whole genome shotgun sequence of Actinoplanes auranticolor NBRC 12245.</title>
        <authorList>
            <person name="Komaki H."/>
            <person name="Tamura T."/>
        </authorList>
    </citation>
    <scope>NUCLEOTIDE SEQUENCE</scope>
    <source>
        <strain evidence="1">NBRC 12245</strain>
    </source>
</reference>
<dbReference type="Proteomes" id="UP000681340">
    <property type="component" value="Unassembled WGS sequence"/>
</dbReference>